<dbReference type="GO" id="GO:0140662">
    <property type="term" value="F:ATP-dependent protein folding chaperone"/>
    <property type="evidence" value="ECO:0007669"/>
    <property type="project" value="InterPro"/>
</dbReference>
<proteinExistence type="inferred from homology"/>
<keyword evidence="4 5" id="KW-0143">Chaperone</keyword>
<dbReference type="HAMAP" id="MF_00332">
    <property type="entry name" value="DnaK"/>
    <property type="match status" value="1"/>
</dbReference>
<dbReference type="NCBIfam" id="NF001413">
    <property type="entry name" value="PRK00290.1"/>
    <property type="match status" value="1"/>
</dbReference>
<protein>
    <recommendedName>
        <fullName evidence="5">Chaperone protein DnaK</fullName>
    </recommendedName>
    <alternativeName>
        <fullName evidence="5">HSP70</fullName>
    </alternativeName>
    <alternativeName>
        <fullName evidence="5">Heat shock 70 kDa protein</fullName>
    </alternativeName>
    <alternativeName>
        <fullName evidence="5">Heat shock protein 70</fullName>
    </alternativeName>
</protein>
<dbReference type="NCBIfam" id="TIGR02350">
    <property type="entry name" value="prok_dnaK"/>
    <property type="match status" value="1"/>
</dbReference>
<dbReference type="GO" id="GO:0051082">
    <property type="term" value="F:unfolded protein binding"/>
    <property type="evidence" value="ECO:0007669"/>
    <property type="project" value="InterPro"/>
</dbReference>
<dbReference type="RefSeq" id="WP_222608221.1">
    <property type="nucleotide sequence ID" value="NZ_CP081958.1"/>
</dbReference>
<evidence type="ECO:0000256" key="5">
    <source>
        <dbReference type="HAMAP-Rule" id="MF_00332"/>
    </source>
</evidence>
<evidence type="ECO:0000256" key="3">
    <source>
        <dbReference type="ARBA" id="ARBA00022840"/>
    </source>
</evidence>
<dbReference type="InterPro" id="IPR012725">
    <property type="entry name" value="Chaperone_DnaK"/>
</dbReference>
<dbReference type="Gene3D" id="1.20.1270.10">
    <property type="match status" value="1"/>
</dbReference>
<name>A0A8T8WF10_9EURY</name>
<dbReference type="AlphaFoldDB" id="A0A8T8WF10"/>
<keyword evidence="3 5" id="KW-0067">ATP-binding</keyword>
<dbReference type="PROSITE" id="PS00329">
    <property type="entry name" value="HSP70_2"/>
    <property type="match status" value="1"/>
</dbReference>
<comment type="similarity">
    <text evidence="1 5 6">Belongs to the heat shock protein 70 family.</text>
</comment>
<dbReference type="Proteomes" id="UP000826254">
    <property type="component" value="Chromosome"/>
</dbReference>
<dbReference type="PANTHER" id="PTHR19375">
    <property type="entry name" value="HEAT SHOCK PROTEIN 70KDA"/>
    <property type="match status" value="1"/>
</dbReference>
<organism evidence="9 10">
    <name type="scientific">Halobaculum magnesiiphilum</name>
    <dbReference type="NCBI Taxonomy" id="1017351"/>
    <lineage>
        <taxon>Archaea</taxon>
        <taxon>Methanobacteriati</taxon>
        <taxon>Methanobacteriota</taxon>
        <taxon>Stenosarchaea group</taxon>
        <taxon>Halobacteria</taxon>
        <taxon>Halobacteriales</taxon>
        <taxon>Haloferacaceae</taxon>
        <taxon>Halobaculum</taxon>
    </lineage>
</organism>
<keyword evidence="2 5" id="KW-0547">Nucleotide-binding</keyword>
<reference evidence="9 10" key="1">
    <citation type="journal article" date="2021" name="Int. J. Syst. Evol. Microbiol.">
        <title>Halobaculum halophilum sp. nov. and Halobaculum salinum sp. nov., isolated from salt lake and saline soil.</title>
        <authorList>
            <person name="Cui H.L."/>
            <person name="Shi X.W."/>
            <person name="Yin X.M."/>
            <person name="Yang X.Y."/>
            <person name="Hou J."/>
            <person name="Zhu L."/>
        </authorList>
    </citation>
    <scope>NUCLEOTIDE SEQUENCE [LARGE SCALE GENOMIC DNA]</scope>
    <source>
        <strain evidence="9 10">NBRC 109044</strain>
    </source>
</reference>
<dbReference type="InterPro" id="IPR029048">
    <property type="entry name" value="HSP70_C_sf"/>
</dbReference>
<accession>A0A8T8WF10</accession>
<evidence type="ECO:0000313" key="9">
    <source>
        <dbReference type="EMBL" id="QZP38421.1"/>
    </source>
</evidence>
<dbReference type="InterPro" id="IPR043129">
    <property type="entry name" value="ATPase_NBD"/>
</dbReference>
<feature type="region of interest" description="Disordered" evidence="8">
    <location>
        <begin position="571"/>
        <end position="639"/>
    </location>
</feature>
<feature type="coiled-coil region" evidence="7">
    <location>
        <begin position="226"/>
        <end position="253"/>
    </location>
</feature>
<dbReference type="SUPFAM" id="SSF100920">
    <property type="entry name" value="Heat shock protein 70kD (HSP70), peptide-binding domain"/>
    <property type="match status" value="1"/>
</dbReference>
<gene>
    <name evidence="5 9" type="primary">dnaK</name>
    <name evidence="9" type="ORF">K6T50_04585</name>
</gene>
<dbReference type="PROSITE" id="PS00297">
    <property type="entry name" value="HSP70_1"/>
    <property type="match status" value="1"/>
</dbReference>
<dbReference type="Gene3D" id="2.60.34.10">
    <property type="entry name" value="Substrate Binding Domain Of DNAk, Chain A, domain 1"/>
    <property type="match status" value="1"/>
</dbReference>
<evidence type="ECO:0000256" key="8">
    <source>
        <dbReference type="SAM" id="MobiDB-lite"/>
    </source>
</evidence>
<dbReference type="GeneID" id="67177393"/>
<evidence type="ECO:0000256" key="7">
    <source>
        <dbReference type="SAM" id="Coils"/>
    </source>
</evidence>
<dbReference type="KEGG" id="hmp:K6T50_04585"/>
<feature type="compositionally biased region" description="Acidic residues" evidence="8">
    <location>
        <begin position="619"/>
        <end position="639"/>
    </location>
</feature>
<dbReference type="SUPFAM" id="SSF53067">
    <property type="entry name" value="Actin-like ATPase domain"/>
    <property type="match status" value="2"/>
</dbReference>
<dbReference type="PRINTS" id="PR00301">
    <property type="entry name" value="HEATSHOCK70"/>
</dbReference>
<dbReference type="EMBL" id="CP081958">
    <property type="protein sequence ID" value="QZP38421.1"/>
    <property type="molecule type" value="Genomic_DNA"/>
</dbReference>
<dbReference type="FunFam" id="3.90.640.10:FF:000003">
    <property type="entry name" value="Molecular chaperone DnaK"/>
    <property type="match status" value="1"/>
</dbReference>
<evidence type="ECO:0000256" key="6">
    <source>
        <dbReference type="RuleBase" id="RU003322"/>
    </source>
</evidence>
<evidence type="ECO:0000256" key="4">
    <source>
        <dbReference type="ARBA" id="ARBA00023186"/>
    </source>
</evidence>
<sequence length="639" mass="68628">MATNKILGIDLGTTNSAFAVMEGDDPEIIVNGEGDRTTPSVVAFTDDGERLVGKPAKNQAVQNPDRTIQSIKRHMGDEDYSVEIDGEDYTPQEISAMILQKIKRDAEEYLGDDVEKAVITVPAYFNDKQRQATKDAGEIAGFDVERIVNEPTAASMAYGLDDESDQTVMVYDLGGGTFDVSVLDLGGGVYEVVATNGDNDLGGDDWDEAIIDHLADEFENEHGIDLREDRQALQRLKDAAEEAKIELSSRKQASVNLPFITATDSGPVHLETEITRATFESITADLIERTVEPTEQALADAGYDAADIDEVILVGGSTRMPQVQDKVEEILGTEPKKNVNPDEAVALGAAIQGGVLSGDVDDLVLLDVTPLSLGIEVKGGLFERLIEKNTTIPTEESKIFTTAADNQTSVQVRVFQGEREIAEENELLGEFQLTGIPPAPAGTPQIEVSFNIDENGIVNVEAEDQGSGNAESITIEGGVGLSDEEIEQMQEEAEQHAEEDEERRRRIEARNEAESAVQRAETLLEENEEEIDDDLESDIREEIEALEDVLADEDAETEEIEDATESLSEALQEIGKQMYQQQAQAGPGGAGGPEGAAGAGPGGMGGMGGQGPGAGAAADGDDEDYVDADFEDVDENDDE</sequence>
<dbReference type="InterPro" id="IPR029047">
    <property type="entry name" value="HSP70_peptide-bd_sf"/>
</dbReference>
<dbReference type="InterPro" id="IPR018181">
    <property type="entry name" value="Heat_shock_70_CS"/>
</dbReference>
<evidence type="ECO:0000256" key="2">
    <source>
        <dbReference type="ARBA" id="ARBA00022741"/>
    </source>
</evidence>
<dbReference type="InterPro" id="IPR013126">
    <property type="entry name" value="Hsp_70_fam"/>
</dbReference>
<evidence type="ECO:0000256" key="1">
    <source>
        <dbReference type="ARBA" id="ARBA00007381"/>
    </source>
</evidence>
<dbReference type="CDD" id="cd10234">
    <property type="entry name" value="ASKHA_NBD_HSP70_DnaK-like"/>
    <property type="match status" value="1"/>
</dbReference>
<keyword evidence="7" id="KW-0175">Coiled coil</keyword>
<dbReference type="Gene3D" id="3.90.640.10">
    <property type="entry name" value="Actin, Chain A, domain 4"/>
    <property type="match status" value="1"/>
</dbReference>
<comment type="function">
    <text evidence="5">Acts as a chaperone.</text>
</comment>
<evidence type="ECO:0000313" key="10">
    <source>
        <dbReference type="Proteomes" id="UP000826254"/>
    </source>
</evidence>
<dbReference type="GO" id="GO:0005524">
    <property type="term" value="F:ATP binding"/>
    <property type="evidence" value="ECO:0007669"/>
    <property type="project" value="UniProtKB-UniRule"/>
</dbReference>
<dbReference type="Gene3D" id="3.30.420.40">
    <property type="match status" value="2"/>
</dbReference>
<dbReference type="Pfam" id="PF00012">
    <property type="entry name" value="HSP70"/>
    <property type="match status" value="1"/>
</dbReference>
<dbReference type="PROSITE" id="PS01036">
    <property type="entry name" value="HSP70_3"/>
    <property type="match status" value="1"/>
</dbReference>
<dbReference type="FunFam" id="2.60.34.10:FF:000014">
    <property type="entry name" value="Chaperone protein DnaK HSP70"/>
    <property type="match status" value="1"/>
</dbReference>
<feature type="compositionally biased region" description="Gly residues" evidence="8">
    <location>
        <begin position="586"/>
        <end position="614"/>
    </location>
</feature>
<keyword evidence="10" id="KW-1185">Reference proteome</keyword>
<dbReference type="FunFam" id="3.30.420.40:FF:000071">
    <property type="entry name" value="Molecular chaperone DnaK"/>
    <property type="match status" value="1"/>
</dbReference>
<dbReference type="SUPFAM" id="SSF100934">
    <property type="entry name" value="Heat shock protein 70kD (HSP70), C-terminal subdomain"/>
    <property type="match status" value="1"/>
</dbReference>